<dbReference type="GO" id="GO:0006813">
    <property type="term" value="P:potassium ion transport"/>
    <property type="evidence" value="ECO:0007669"/>
    <property type="project" value="InterPro"/>
</dbReference>
<evidence type="ECO:0000256" key="4">
    <source>
        <dbReference type="ARBA" id="ARBA00022692"/>
    </source>
</evidence>
<dbReference type="InterPro" id="IPR036291">
    <property type="entry name" value="NAD(P)-bd_dom_sf"/>
</dbReference>
<dbReference type="SUPFAM" id="SSF51735">
    <property type="entry name" value="NAD(P)-binding Rossmann-fold domains"/>
    <property type="match status" value="1"/>
</dbReference>
<evidence type="ECO:0000259" key="8">
    <source>
        <dbReference type="Pfam" id="PF00999"/>
    </source>
</evidence>
<evidence type="ECO:0000256" key="7">
    <source>
        <dbReference type="SAM" id="Phobius"/>
    </source>
</evidence>
<dbReference type="Pfam" id="PF02254">
    <property type="entry name" value="TrkA_N"/>
    <property type="match status" value="1"/>
</dbReference>
<dbReference type="PANTHER" id="PTHR42751:SF6">
    <property type="entry name" value="CONSERVED INTEGRAL MEMBRANE TRANSPORT PROTEIN-RELATED"/>
    <property type="match status" value="1"/>
</dbReference>
<keyword evidence="4 7" id="KW-0812">Transmembrane</keyword>
<dbReference type="RefSeq" id="WP_086889615.1">
    <property type="nucleotide sequence ID" value="NZ_CP019893.1"/>
</dbReference>
<organism evidence="10 11">
    <name type="scientific">Natrarchaeobaculum aegyptiacum</name>
    <dbReference type="NCBI Taxonomy" id="745377"/>
    <lineage>
        <taxon>Archaea</taxon>
        <taxon>Methanobacteriati</taxon>
        <taxon>Methanobacteriota</taxon>
        <taxon>Stenosarchaea group</taxon>
        <taxon>Halobacteria</taxon>
        <taxon>Halobacteriales</taxon>
        <taxon>Natrialbaceae</taxon>
        <taxon>Natrarchaeobaculum</taxon>
    </lineage>
</organism>
<feature type="transmembrane region" description="Helical" evidence="7">
    <location>
        <begin position="204"/>
        <end position="235"/>
    </location>
</feature>
<dbReference type="InterPro" id="IPR006153">
    <property type="entry name" value="Cation/H_exchanger_TM"/>
</dbReference>
<evidence type="ECO:0000313" key="10">
    <source>
        <dbReference type="EMBL" id="ARS91246.1"/>
    </source>
</evidence>
<feature type="transmembrane region" description="Helical" evidence="7">
    <location>
        <begin position="147"/>
        <end position="167"/>
    </location>
</feature>
<evidence type="ECO:0000256" key="3">
    <source>
        <dbReference type="ARBA" id="ARBA00022448"/>
    </source>
</evidence>
<dbReference type="GO" id="GO:0016020">
    <property type="term" value="C:membrane"/>
    <property type="evidence" value="ECO:0007669"/>
    <property type="project" value="UniProtKB-SubCell"/>
</dbReference>
<keyword evidence="3" id="KW-0813">Transport</keyword>
<feature type="transmembrane region" description="Helical" evidence="7">
    <location>
        <begin position="255"/>
        <end position="273"/>
    </location>
</feature>
<feature type="transmembrane region" description="Helical" evidence="7">
    <location>
        <begin position="6"/>
        <end position="22"/>
    </location>
</feature>
<dbReference type="InterPro" id="IPR003148">
    <property type="entry name" value="RCK_N"/>
</dbReference>
<evidence type="ECO:0000256" key="6">
    <source>
        <dbReference type="ARBA" id="ARBA00023136"/>
    </source>
</evidence>
<evidence type="ECO:0000256" key="2">
    <source>
        <dbReference type="ARBA" id="ARBA00005551"/>
    </source>
</evidence>
<dbReference type="InterPro" id="IPR038770">
    <property type="entry name" value="Na+/solute_symporter_sf"/>
</dbReference>
<comment type="similarity">
    <text evidence="2">Belongs to the monovalent cation:proton antiporter 2 (CPA2) transporter (TC 2.A.37) family.</text>
</comment>
<dbReference type="KEGG" id="naj:B1756_16940"/>
<feature type="transmembrane region" description="Helical" evidence="7">
    <location>
        <begin position="29"/>
        <end position="46"/>
    </location>
</feature>
<protein>
    <submittedName>
        <fullName evidence="10">Potassium transporter Kef</fullName>
    </submittedName>
</protein>
<dbReference type="AlphaFoldDB" id="A0A2Z2HVB6"/>
<feature type="transmembrane region" description="Helical" evidence="7">
    <location>
        <begin position="325"/>
        <end position="353"/>
    </location>
</feature>
<feature type="transmembrane region" description="Helical" evidence="7">
    <location>
        <begin position="110"/>
        <end position="127"/>
    </location>
</feature>
<dbReference type="EMBL" id="CP019893">
    <property type="protein sequence ID" value="ARS91246.1"/>
    <property type="molecule type" value="Genomic_DNA"/>
</dbReference>
<sequence length="554" mass="59621">MTDLLTTVSILFIVLGPFLFVANRYRLPTVPALIVAGVVAGLFVDESLTLELAQYGIALLVFTFGVRVEFTGVRTVLVDSEVVALGQILVVGSLGFVFGLWLGIPQSEAIYLGVAAAFSSTIVGTALMQTEIRRELVRGRLAESIHFVQDIVAVAFILLMGAGVLGLEAIGTQLAAGVGLVAAAYLVNRYLFDVIGRLAGGSSELMIVGVVSVLVVFVGAAELAGVSVVVGAFAAGLAVRHDPVEYLGLFNGLQSVRDFFVAIFFVTIGALVAAPTIEKLVIVSGIVILTVVVKPVVTTAILLYKGYDPRTATLTSLSTDQVSEFALIIAIEALVIGLITQSVFDAIIFAAAITMITSSLTQRYDEAIYRSLADRSVFPVRTGRLEEWSNVPDDVSDHVIIAGFGRQGHQLAQTCREIDQPFVVIENDPTVRKDLTNECDAYVFGDAMERSTWERANVEDARVVVSTIDSELVSKRLLSFDFEVDLTLRASEEDTALELLEAGALYVSVSELLAGDQLVKHVRGLLEGDQTPDELRAERREALDEYVTFHPADD</sequence>
<evidence type="ECO:0000259" key="9">
    <source>
        <dbReference type="Pfam" id="PF02254"/>
    </source>
</evidence>
<evidence type="ECO:0000256" key="1">
    <source>
        <dbReference type="ARBA" id="ARBA00004141"/>
    </source>
</evidence>
<feature type="transmembrane region" description="Helical" evidence="7">
    <location>
        <begin position="280"/>
        <end position="305"/>
    </location>
</feature>
<feature type="transmembrane region" description="Helical" evidence="7">
    <location>
        <begin position="82"/>
        <end position="104"/>
    </location>
</feature>
<reference evidence="11" key="1">
    <citation type="submission" date="2017-02" db="EMBL/GenBank/DDBJ databases">
        <title>Natronthermophilus aegyptiacus gen. nov.,sp. nov., an aerobic, extremely halophilic alkalithermophilic archaeon isolated from the athalassohaline Wadi An Natrun, Egypt.</title>
        <authorList>
            <person name="Zhao B."/>
        </authorList>
    </citation>
    <scope>NUCLEOTIDE SEQUENCE [LARGE SCALE GENOMIC DNA]</scope>
    <source>
        <strain evidence="11">JW/NM-HA 15</strain>
    </source>
</reference>
<dbReference type="Proteomes" id="UP000250088">
    <property type="component" value="Chromosome"/>
</dbReference>
<feature type="domain" description="Cation/H+ exchanger transmembrane" evidence="8">
    <location>
        <begin position="11"/>
        <end position="358"/>
    </location>
</feature>
<keyword evidence="11" id="KW-1185">Reference proteome</keyword>
<gene>
    <name evidence="10" type="ORF">B1756_16940</name>
</gene>
<dbReference type="GO" id="GO:0015297">
    <property type="term" value="F:antiporter activity"/>
    <property type="evidence" value="ECO:0007669"/>
    <property type="project" value="InterPro"/>
</dbReference>
<comment type="subcellular location">
    <subcellularLocation>
        <location evidence="1">Membrane</location>
        <topology evidence="1">Multi-pass membrane protein</topology>
    </subcellularLocation>
</comment>
<evidence type="ECO:0000313" key="11">
    <source>
        <dbReference type="Proteomes" id="UP000250088"/>
    </source>
</evidence>
<dbReference type="OrthoDB" id="43518at2157"/>
<dbReference type="Pfam" id="PF00999">
    <property type="entry name" value="Na_H_Exchanger"/>
    <property type="match status" value="1"/>
</dbReference>
<dbReference type="Gene3D" id="3.40.50.720">
    <property type="entry name" value="NAD(P)-binding Rossmann-like Domain"/>
    <property type="match status" value="1"/>
</dbReference>
<feature type="transmembrane region" description="Helical" evidence="7">
    <location>
        <begin position="52"/>
        <end position="70"/>
    </location>
</feature>
<dbReference type="Gene3D" id="1.20.1530.20">
    <property type="match status" value="1"/>
</dbReference>
<dbReference type="GeneID" id="32895796"/>
<feature type="domain" description="RCK N-terminal" evidence="9">
    <location>
        <begin position="399"/>
        <end position="503"/>
    </location>
</feature>
<dbReference type="PANTHER" id="PTHR42751">
    <property type="entry name" value="SODIUM/HYDROGEN EXCHANGER FAMILY/TRKA DOMAIN PROTEIN"/>
    <property type="match status" value="1"/>
</dbReference>
<accession>A0A2Z2HVB6</accession>
<name>A0A2Z2HVB6_9EURY</name>
<feature type="transmembrane region" description="Helical" evidence="7">
    <location>
        <begin position="173"/>
        <end position="192"/>
    </location>
</feature>
<evidence type="ECO:0000256" key="5">
    <source>
        <dbReference type="ARBA" id="ARBA00022989"/>
    </source>
</evidence>
<keyword evidence="5 7" id="KW-1133">Transmembrane helix</keyword>
<keyword evidence="6 7" id="KW-0472">Membrane</keyword>
<dbReference type="GO" id="GO:1902600">
    <property type="term" value="P:proton transmembrane transport"/>
    <property type="evidence" value="ECO:0007669"/>
    <property type="project" value="InterPro"/>
</dbReference>
<proteinExistence type="inferred from homology"/>